<dbReference type="RefSeq" id="WP_379875605.1">
    <property type="nucleotide sequence ID" value="NZ_JBHUIP010000005.1"/>
</dbReference>
<dbReference type="InterPro" id="IPR000673">
    <property type="entry name" value="Sig_transdc_resp-reg_Me-estase"/>
</dbReference>
<evidence type="ECO:0000256" key="4">
    <source>
        <dbReference type="ARBA" id="ARBA00048267"/>
    </source>
</evidence>
<gene>
    <name evidence="5" type="primary">cheB</name>
    <name evidence="11" type="ORF">ACFSM5_07050</name>
</gene>
<dbReference type="CDD" id="cd17541">
    <property type="entry name" value="REC_CheB-like"/>
    <property type="match status" value="1"/>
</dbReference>
<keyword evidence="2 5" id="KW-0145">Chemotaxis</keyword>
<dbReference type="Gene3D" id="3.40.50.2300">
    <property type="match status" value="1"/>
</dbReference>
<evidence type="ECO:0000256" key="8">
    <source>
        <dbReference type="SAM" id="MobiDB-lite"/>
    </source>
</evidence>
<dbReference type="InterPro" id="IPR008248">
    <property type="entry name" value="CheB-like"/>
</dbReference>
<keyword evidence="5 7" id="KW-0597">Phosphoprotein</keyword>
<comment type="domain">
    <text evidence="5">Contains a C-terminal catalytic domain, and an N-terminal region which modulates catalytic activity.</text>
</comment>
<dbReference type="SMART" id="SM00448">
    <property type="entry name" value="REC"/>
    <property type="match status" value="1"/>
</dbReference>
<evidence type="ECO:0000313" key="12">
    <source>
        <dbReference type="Proteomes" id="UP001597295"/>
    </source>
</evidence>
<evidence type="ECO:0000256" key="1">
    <source>
        <dbReference type="ARBA" id="ARBA00022490"/>
    </source>
</evidence>
<feature type="active site" evidence="5 6">
    <location>
        <position position="214"/>
    </location>
</feature>
<dbReference type="PROSITE" id="PS50110">
    <property type="entry name" value="RESPONSE_REGULATORY"/>
    <property type="match status" value="1"/>
</dbReference>
<sequence length="397" mass="42034">MASDLPAPATGARDGVIRVMLVDDSAVIRGLFTRALEADPELQVVASVGDGKMAVAALKRTPVDIIILDIEMPVMDGLTALPLLKEVLPEVRVIMASTLTRKNAEVSLRAMRDGAADYVTKPSSTSELTSAEHFKQELIAKIKALVGSRRSPRLDRPGMPPRPASVPPVGQAATAAVAPAGSERHPLFPRAKGGPLTLRPMVHDVPEVIAIGSSTGGPQALFQVLGNLPKNLRQPILITQHMPATFTTILAEHLTRIADRPCSEAVDGQVLQPGHIYVAPGDFHMIVESQGTSKVLRLLKTPPENFCRPAVDPMLRSLAAIYGRRLLVIILTGMGQDGMRGSDVVVQSGGMIIGQDEASSVVWGMPGAVATAGLCSQILPLSDIGPFILKQAMRTAA</sequence>
<evidence type="ECO:0000256" key="3">
    <source>
        <dbReference type="ARBA" id="ARBA00022801"/>
    </source>
</evidence>
<dbReference type="GO" id="GO:0008984">
    <property type="term" value="F:protein-glutamate methylesterase activity"/>
    <property type="evidence" value="ECO:0007669"/>
    <property type="project" value="UniProtKB-EC"/>
</dbReference>
<comment type="catalytic activity">
    <reaction evidence="4 5">
        <text>[protein]-L-glutamate 5-O-methyl ester + H2O = L-glutamyl-[protein] + methanol + H(+)</text>
        <dbReference type="Rhea" id="RHEA:23236"/>
        <dbReference type="Rhea" id="RHEA-COMP:10208"/>
        <dbReference type="Rhea" id="RHEA-COMP:10311"/>
        <dbReference type="ChEBI" id="CHEBI:15377"/>
        <dbReference type="ChEBI" id="CHEBI:15378"/>
        <dbReference type="ChEBI" id="CHEBI:17790"/>
        <dbReference type="ChEBI" id="CHEBI:29973"/>
        <dbReference type="ChEBI" id="CHEBI:82795"/>
        <dbReference type="EC" id="3.1.1.61"/>
    </reaction>
</comment>
<evidence type="ECO:0000256" key="5">
    <source>
        <dbReference type="HAMAP-Rule" id="MF_00099"/>
    </source>
</evidence>
<dbReference type="InterPro" id="IPR001789">
    <property type="entry name" value="Sig_transdc_resp-reg_receiver"/>
</dbReference>
<evidence type="ECO:0000256" key="2">
    <source>
        <dbReference type="ARBA" id="ARBA00022500"/>
    </source>
</evidence>
<dbReference type="PANTHER" id="PTHR42872">
    <property type="entry name" value="PROTEIN-GLUTAMATE METHYLESTERASE/PROTEIN-GLUTAMINE GLUTAMINASE"/>
    <property type="match status" value="1"/>
</dbReference>
<dbReference type="EC" id="3.5.1.44" evidence="5"/>
<dbReference type="EMBL" id="JBHUIP010000005">
    <property type="protein sequence ID" value="MFD2262640.1"/>
    <property type="molecule type" value="Genomic_DNA"/>
</dbReference>
<reference evidence="12" key="1">
    <citation type="journal article" date="2019" name="Int. J. Syst. Evol. Microbiol.">
        <title>The Global Catalogue of Microorganisms (GCM) 10K type strain sequencing project: providing services to taxonomists for standard genome sequencing and annotation.</title>
        <authorList>
            <consortium name="The Broad Institute Genomics Platform"/>
            <consortium name="The Broad Institute Genome Sequencing Center for Infectious Disease"/>
            <person name="Wu L."/>
            <person name="Ma J."/>
        </authorList>
    </citation>
    <scope>NUCLEOTIDE SEQUENCE [LARGE SCALE GENOMIC DNA]</scope>
    <source>
        <strain evidence="12">CGMCC 1.19062</strain>
    </source>
</reference>
<comment type="similarity">
    <text evidence="5">Belongs to the CheB family.</text>
</comment>
<proteinExistence type="inferred from homology"/>
<comment type="caution">
    <text evidence="11">The sequence shown here is derived from an EMBL/GenBank/DDBJ whole genome shotgun (WGS) entry which is preliminary data.</text>
</comment>
<feature type="domain" description="Response regulatory" evidence="9">
    <location>
        <begin position="18"/>
        <end position="136"/>
    </location>
</feature>
<keyword evidence="1 5" id="KW-0963">Cytoplasm</keyword>
<name>A0ABW5DPE8_9PROT</name>
<feature type="domain" description="CheB-type methylesterase" evidence="10">
    <location>
        <begin position="195"/>
        <end position="395"/>
    </location>
</feature>
<dbReference type="Proteomes" id="UP001597295">
    <property type="component" value="Unassembled WGS sequence"/>
</dbReference>
<keyword evidence="12" id="KW-1185">Reference proteome</keyword>
<comment type="function">
    <text evidence="5">Involved in chemotaxis. Part of a chemotaxis signal transduction system that modulates chemotaxis in response to various stimuli. Catalyzes the demethylation of specific methylglutamate residues introduced into the chemoreceptors (methyl-accepting chemotaxis proteins or MCP) by CheR. Also mediates the irreversible deamidation of specific glutamine residues to glutamic acid.</text>
</comment>
<organism evidence="11 12">
    <name type="scientific">Lacibacterium aquatile</name>
    <dbReference type="NCBI Taxonomy" id="1168082"/>
    <lineage>
        <taxon>Bacteria</taxon>
        <taxon>Pseudomonadati</taxon>
        <taxon>Pseudomonadota</taxon>
        <taxon>Alphaproteobacteria</taxon>
        <taxon>Rhodospirillales</taxon>
        <taxon>Rhodospirillaceae</taxon>
    </lineage>
</organism>
<accession>A0ABW5DPE8</accession>
<dbReference type="SUPFAM" id="SSF52172">
    <property type="entry name" value="CheY-like"/>
    <property type="match status" value="1"/>
</dbReference>
<comment type="PTM">
    <text evidence="5">Phosphorylated by CheA. Phosphorylation of the N-terminal regulatory domain activates the methylesterase activity.</text>
</comment>
<dbReference type="Pfam" id="PF01339">
    <property type="entry name" value="CheB_methylest"/>
    <property type="match status" value="1"/>
</dbReference>
<dbReference type="PANTHER" id="PTHR42872:SF3">
    <property type="entry name" value="PROTEIN-GLUTAMATE METHYLESTERASE_PROTEIN-GLUTAMINE GLUTAMINASE 1"/>
    <property type="match status" value="1"/>
</dbReference>
<feature type="region of interest" description="Disordered" evidence="8">
    <location>
        <begin position="150"/>
        <end position="169"/>
    </location>
</feature>
<dbReference type="Gene3D" id="3.40.50.180">
    <property type="entry name" value="Methylesterase CheB, C-terminal domain"/>
    <property type="match status" value="1"/>
</dbReference>
<comment type="catalytic activity">
    <reaction evidence="5">
        <text>L-glutaminyl-[protein] + H2O = L-glutamyl-[protein] + NH4(+)</text>
        <dbReference type="Rhea" id="RHEA:16441"/>
        <dbReference type="Rhea" id="RHEA-COMP:10207"/>
        <dbReference type="Rhea" id="RHEA-COMP:10208"/>
        <dbReference type="ChEBI" id="CHEBI:15377"/>
        <dbReference type="ChEBI" id="CHEBI:28938"/>
        <dbReference type="ChEBI" id="CHEBI:29973"/>
        <dbReference type="ChEBI" id="CHEBI:30011"/>
        <dbReference type="EC" id="3.5.1.44"/>
    </reaction>
</comment>
<dbReference type="InterPro" id="IPR035909">
    <property type="entry name" value="CheB_C"/>
</dbReference>
<dbReference type="CDD" id="cd16432">
    <property type="entry name" value="CheB_Rec"/>
    <property type="match status" value="1"/>
</dbReference>
<feature type="active site" evidence="5 6">
    <location>
        <position position="241"/>
    </location>
</feature>
<comment type="subcellular location">
    <subcellularLocation>
        <location evidence="5">Cytoplasm</location>
    </subcellularLocation>
</comment>
<dbReference type="HAMAP" id="MF_00099">
    <property type="entry name" value="CheB_chemtxs"/>
    <property type="match status" value="1"/>
</dbReference>
<evidence type="ECO:0000313" key="11">
    <source>
        <dbReference type="EMBL" id="MFD2262640.1"/>
    </source>
</evidence>
<dbReference type="EC" id="3.1.1.61" evidence="5"/>
<dbReference type="PROSITE" id="PS50122">
    <property type="entry name" value="CHEB"/>
    <property type="match status" value="1"/>
</dbReference>
<dbReference type="NCBIfam" id="NF001965">
    <property type="entry name" value="PRK00742.1"/>
    <property type="match status" value="1"/>
</dbReference>
<feature type="modified residue" description="4-aspartylphosphate" evidence="5 7">
    <location>
        <position position="69"/>
    </location>
</feature>
<protein>
    <recommendedName>
        <fullName evidence="5">Protein-glutamate methylesterase/protein-glutamine glutaminase</fullName>
        <ecNumber evidence="5">3.1.1.61</ecNumber>
        <ecNumber evidence="5">3.5.1.44</ecNumber>
    </recommendedName>
</protein>
<evidence type="ECO:0000256" key="7">
    <source>
        <dbReference type="PROSITE-ProRule" id="PRU00169"/>
    </source>
</evidence>
<dbReference type="PIRSF" id="PIRSF000876">
    <property type="entry name" value="RR_chemtxs_CheB"/>
    <property type="match status" value="1"/>
</dbReference>
<evidence type="ECO:0000256" key="6">
    <source>
        <dbReference type="PROSITE-ProRule" id="PRU00050"/>
    </source>
</evidence>
<dbReference type="Pfam" id="PF00072">
    <property type="entry name" value="Response_reg"/>
    <property type="match status" value="1"/>
</dbReference>
<evidence type="ECO:0000259" key="10">
    <source>
        <dbReference type="PROSITE" id="PS50122"/>
    </source>
</evidence>
<keyword evidence="3 5" id="KW-0378">Hydrolase</keyword>
<dbReference type="SUPFAM" id="SSF52738">
    <property type="entry name" value="Methylesterase CheB, C-terminal domain"/>
    <property type="match status" value="1"/>
</dbReference>
<dbReference type="InterPro" id="IPR011006">
    <property type="entry name" value="CheY-like_superfamily"/>
</dbReference>
<evidence type="ECO:0000259" key="9">
    <source>
        <dbReference type="PROSITE" id="PS50110"/>
    </source>
</evidence>
<feature type="active site" evidence="5 6">
    <location>
        <position position="337"/>
    </location>
</feature>